<dbReference type="InterPro" id="IPR004695">
    <property type="entry name" value="SLAC1/Mae1/Ssu1/TehA"/>
</dbReference>
<protein>
    <recommendedName>
        <fullName evidence="4">Voltage-dependent anion channel</fullName>
    </recommendedName>
</protein>
<dbReference type="Pfam" id="PF03595">
    <property type="entry name" value="SLAC1"/>
    <property type="match status" value="1"/>
</dbReference>
<feature type="transmembrane region" description="Helical" evidence="1">
    <location>
        <begin position="12"/>
        <end position="31"/>
    </location>
</feature>
<feature type="transmembrane region" description="Helical" evidence="1">
    <location>
        <begin position="173"/>
        <end position="194"/>
    </location>
</feature>
<name>A0A1I2UJG8_9FIRM</name>
<keyword evidence="1" id="KW-1133">Transmembrane helix</keyword>
<keyword evidence="1" id="KW-0472">Membrane</keyword>
<gene>
    <name evidence="2" type="ORF">SAMN05660649_02658</name>
</gene>
<feature type="transmembrane region" description="Helical" evidence="1">
    <location>
        <begin position="277"/>
        <end position="301"/>
    </location>
</feature>
<dbReference type="OrthoDB" id="2947921at2"/>
<dbReference type="EMBL" id="FOOX01000009">
    <property type="protein sequence ID" value="SFG77275.1"/>
    <property type="molecule type" value="Genomic_DNA"/>
</dbReference>
<dbReference type="Proteomes" id="UP000199337">
    <property type="component" value="Unassembled WGS sequence"/>
</dbReference>
<keyword evidence="1" id="KW-0812">Transmembrane</keyword>
<accession>A0A1I2UJG8</accession>
<feature type="transmembrane region" description="Helical" evidence="1">
    <location>
        <begin position="100"/>
        <end position="123"/>
    </location>
</feature>
<keyword evidence="3" id="KW-1185">Reference proteome</keyword>
<evidence type="ECO:0000313" key="2">
    <source>
        <dbReference type="EMBL" id="SFG77275.1"/>
    </source>
</evidence>
<evidence type="ECO:0000313" key="3">
    <source>
        <dbReference type="Proteomes" id="UP000199337"/>
    </source>
</evidence>
<dbReference type="STRING" id="341036.SAMN05660649_02658"/>
<evidence type="ECO:0008006" key="4">
    <source>
        <dbReference type="Google" id="ProtNLM"/>
    </source>
</evidence>
<reference evidence="3" key="1">
    <citation type="submission" date="2016-10" db="EMBL/GenBank/DDBJ databases">
        <authorList>
            <person name="Varghese N."/>
            <person name="Submissions S."/>
        </authorList>
    </citation>
    <scope>NUCLEOTIDE SEQUENCE [LARGE SCALE GENOMIC DNA]</scope>
    <source>
        <strain evidence="3">DSM 17038</strain>
    </source>
</reference>
<feature type="transmembrane region" description="Helical" evidence="1">
    <location>
        <begin position="52"/>
        <end position="80"/>
    </location>
</feature>
<sequence>MKFSPFKFQLPLAAGGVALMAYNLLLLALPYEEGAFTISNIAWGKLSLGQTVLYYPLILLMLALTIINLLVITVFVKQLIQWLFNKEEYTTFMSGPPTQSIGAFVPIASLSMTACVIFGPLTFFIPELSYNNQSLMLPGLLFYGFLLFMLLALELKLLKIWFSQPLDVAKLNFVWLLDVFAFGLVNLTGTGIAAMASDKVISSTAAFASFLALTIGGFLLITKLSYLIYLQIKANDLAPKPVQPSYFLIVPISCLFGFSFYRITLYLQTHFKFNVEVLSFFFINFSYVITIGWIIFSLYLLNDYFKNYFYKSDFSPTQWSMV</sequence>
<evidence type="ECO:0000256" key="1">
    <source>
        <dbReference type="SAM" id="Phobius"/>
    </source>
</evidence>
<dbReference type="AlphaFoldDB" id="A0A1I2UJG8"/>
<proteinExistence type="predicted"/>
<feature type="transmembrane region" description="Helical" evidence="1">
    <location>
        <begin position="206"/>
        <end position="226"/>
    </location>
</feature>
<feature type="transmembrane region" description="Helical" evidence="1">
    <location>
        <begin position="135"/>
        <end position="153"/>
    </location>
</feature>
<organism evidence="2 3">
    <name type="scientific">Desulfotruncus arcticus DSM 17038</name>
    <dbReference type="NCBI Taxonomy" id="1121424"/>
    <lineage>
        <taxon>Bacteria</taxon>
        <taxon>Bacillati</taxon>
        <taxon>Bacillota</taxon>
        <taxon>Clostridia</taxon>
        <taxon>Eubacteriales</taxon>
        <taxon>Desulfallaceae</taxon>
        <taxon>Desulfotruncus</taxon>
    </lineage>
</organism>
<dbReference type="NCBIfam" id="NF047644">
    <property type="entry name" value="TsoY_fam"/>
    <property type="match status" value="1"/>
</dbReference>
<dbReference type="NCBIfam" id="NF047643">
    <property type="entry name" value="seleno_TsoY"/>
    <property type="match status" value="1"/>
</dbReference>
<feature type="transmembrane region" description="Helical" evidence="1">
    <location>
        <begin position="246"/>
        <end position="265"/>
    </location>
</feature>
<dbReference type="InterPro" id="IPR059133">
    <property type="entry name" value="TsoY-like"/>
</dbReference>